<dbReference type="InterPro" id="IPR004401">
    <property type="entry name" value="YbaB/EbfC"/>
</dbReference>
<evidence type="ECO:0000313" key="2">
    <source>
        <dbReference type="Proteomes" id="UP001160334"/>
    </source>
</evidence>
<dbReference type="InterPro" id="IPR036894">
    <property type="entry name" value="YbaB-like_sf"/>
</dbReference>
<gene>
    <name evidence="1" type="ORF">M2280_000125</name>
</gene>
<organism evidence="1 2">
    <name type="scientific">Prescottella agglutinans</name>
    <dbReference type="NCBI Taxonomy" id="1644129"/>
    <lineage>
        <taxon>Bacteria</taxon>
        <taxon>Bacillati</taxon>
        <taxon>Actinomycetota</taxon>
        <taxon>Actinomycetes</taxon>
        <taxon>Mycobacteriales</taxon>
        <taxon>Nocardiaceae</taxon>
        <taxon>Prescottella</taxon>
    </lineage>
</organism>
<sequence length="176" mass="18407">MTDNDIREEARRQLRHGNAALRAQVDAMLEGFQAQTEALAAAQGAVASATGEAESPDGLVRVTVDAAGAVVSTRVEPTAFSHTTPDRLADSITAAARAAAADVRARVAELMEPVTALTADIPDLPALVPGSPSIRNLVPTVATQFVPAATPSEVSDAPSDDLHDWRAPIMREAHRD</sequence>
<reference evidence="1 2" key="1">
    <citation type="submission" date="2023-04" db="EMBL/GenBank/DDBJ databases">
        <title>Forest soil microbial communities from Buena Vista Peninsula, Colon Province, Panama.</title>
        <authorList>
            <person name="Bouskill N."/>
        </authorList>
    </citation>
    <scope>NUCLEOTIDE SEQUENCE [LARGE SCALE GENOMIC DNA]</scope>
    <source>
        <strain evidence="1 2">CFH S0262</strain>
    </source>
</reference>
<dbReference type="RefSeq" id="WP_280758336.1">
    <property type="nucleotide sequence ID" value="NZ_JARXVC010000001.1"/>
</dbReference>
<dbReference type="Pfam" id="PF02575">
    <property type="entry name" value="YbaB_DNA_bd"/>
    <property type="match status" value="1"/>
</dbReference>
<keyword evidence="1" id="KW-0238">DNA-binding</keyword>
<name>A0ABT6M3P1_9NOCA</name>
<evidence type="ECO:0000313" key="1">
    <source>
        <dbReference type="EMBL" id="MDH6278920.1"/>
    </source>
</evidence>
<dbReference type="Proteomes" id="UP001160334">
    <property type="component" value="Unassembled WGS sequence"/>
</dbReference>
<keyword evidence="2" id="KW-1185">Reference proteome</keyword>
<protein>
    <submittedName>
        <fullName evidence="1">DNA-binding protein YbaB</fullName>
    </submittedName>
</protein>
<dbReference type="EMBL" id="JARXVC010000001">
    <property type="protein sequence ID" value="MDH6278920.1"/>
    <property type="molecule type" value="Genomic_DNA"/>
</dbReference>
<comment type="caution">
    <text evidence="1">The sequence shown here is derived from an EMBL/GenBank/DDBJ whole genome shotgun (WGS) entry which is preliminary data.</text>
</comment>
<dbReference type="GO" id="GO:0003677">
    <property type="term" value="F:DNA binding"/>
    <property type="evidence" value="ECO:0007669"/>
    <property type="project" value="UniProtKB-KW"/>
</dbReference>
<dbReference type="Gene3D" id="3.30.1310.10">
    <property type="entry name" value="Nucleoid-associated protein YbaB-like domain"/>
    <property type="match status" value="1"/>
</dbReference>
<proteinExistence type="predicted"/>
<dbReference type="SUPFAM" id="SSF82607">
    <property type="entry name" value="YbaB-like"/>
    <property type="match status" value="1"/>
</dbReference>
<accession>A0ABT6M3P1</accession>